<gene>
    <name evidence="4" type="ORF">SAMN05444920_106206</name>
</gene>
<evidence type="ECO:0000313" key="5">
    <source>
        <dbReference type="Proteomes" id="UP000236732"/>
    </source>
</evidence>
<dbReference type="InterPro" id="IPR045555">
    <property type="entry name" value="VMAP-M0"/>
</dbReference>
<dbReference type="Pfam" id="PF19916">
    <property type="entry name" value="VMAP-M0"/>
    <property type="match status" value="1"/>
</dbReference>
<feature type="domain" description="Effector-associated" evidence="2">
    <location>
        <begin position="13"/>
        <end position="92"/>
    </location>
</feature>
<dbReference type="Pfam" id="PF19956">
    <property type="entry name" value="EAD2"/>
    <property type="match status" value="1"/>
</dbReference>
<feature type="domain" description="vWA-MoxR associated protein middle region 0" evidence="1">
    <location>
        <begin position="102"/>
        <end position="194"/>
    </location>
</feature>
<dbReference type="InterPro" id="IPR045431">
    <property type="entry name" value="EAD2"/>
</dbReference>
<evidence type="ECO:0000259" key="3">
    <source>
        <dbReference type="Pfam" id="PF20028"/>
    </source>
</evidence>
<proteinExistence type="predicted"/>
<evidence type="ECO:0000259" key="1">
    <source>
        <dbReference type="Pfam" id="PF19916"/>
    </source>
</evidence>
<accession>A0A1H6DU29</accession>
<name>A0A1H6DU29_9ACTN</name>
<keyword evidence="5" id="KW-1185">Reference proteome</keyword>
<evidence type="ECO:0000313" key="4">
    <source>
        <dbReference type="EMBL" id="SEG88233.1"/>
    </source>
</evidence>
<dbReference type="OrthoDB" id="3329683at2"/>
<organism evidence="4 5">
    <name type="scientific">Nonomuraea solani</name>
    <dbReference type="NCBI Taxonomy" id="1144553"/>
    <lineage>
        <taxon>Bacteria</taxon>
        <taxon>Bacillati</taxon>
        <taxon>Actinomycetota</taxon>
        <taxon>Actinomycetes</taxon>
        <taxon>Streptosporangiales</taxon>
        <taxon>Streptosporangiaceae</taxon>
        <taxon>Nonomuraea</taxon>
    </lineage>
</organism>
<sequence>MTVAARALPMYLVNAVVGIECLQNADIVRDIVQELGGDGSRAGLDHVGGTSIRGLVVKLMNELSERPAGLALLVEGLERLEGPSIAIRRLRVATAAWEVDLLESEDWDELFRLLDGVAIPDLHRRYREFLQERRLPLPDMPCNEPWTVFLHAATLNARPGSALPCYVVLRQLLALGAEAGQFDILAWADLHDPSAHVPDPPSENEPLAEGIAWTPSDYLIIRIRPLLDRGGGRDAILSHWKRTCPGGQIRGTDRRVMLADAEMEVRTLIKQVESDWAHRLTSDLALEFVLPRDLLHLEVERWSKASFQGVVGILGEDHEVVVRSMERMERRDLHSRWTRRWRAFTEGRAGRVHWFPEDGRPHLLSDPPPAVVILSGPPDKVTERPADELAEALRVGVPVVLWARTGAEGAAFRTALESLLKSHNPCHLPTIVKLLRIASNGRETHVDPLIGQHVALLWDDPTRMPVASVTGGSSDSAEVEGS</sequence>
<dbReference type="AlphaFoldDB" id="A0A1H6DU29"/>
<feature type="domain" description="vWA-MoxR associated protein C-terminal" evidence="3">
    <location>
        <begin position="238"/>
        <end position="461"/>
    </location>
</feature>
<dbReference type="RefSeq" id="WP_103958136.1">
    <property type="nucleotide sequence ID" value="NZ_FNVT01000006.1"/>
</dbReference>
<dbReference type="EMBL" id="FNVT01000006">
    <property type="protein sequence ID" value="SEG88233.1"/>
    <property type="molecule type" value="Genomic_DNA"/>
</dbReference>
<reference evidence="4 5" key="1">
    <citation type="submission" date="2016-10" db="EMBL/GenBank/DDBJ databases">
        <authorList>
            <person name="de Groot N.N."/>
        </authorList>
    </citation>
    <scope>NUCLEOTIDE SEQUENCE [LARGE SCALE GENOMIC DNA]</scope>
    <source>
        <strain evidence="4 5">CGMCC 4.7037</strain>
    </source>
</reference>
<protein>
    <submittedName>
        <fullName evidence="4">Uncharacterized protein</fullName>
    </submittedName>
</protein>
<dbReference type="Proteomes" id="UP000236732">
    <property type="component" value="Unassembled WGS sequence"/>
</dbReference>
<evidence type="ECO:0000259" key="2">
    <source>
        <dbReference type="Pfam" id="PF19956"/>
    </source>
</evidence>
<dbReference type="InterPro" id="IPR045450">
    <property type="entry name" value="VMAP_C"/>
</dbReference>
<dbReference type="Pfam" id="PF20028">
    <property type="entry name" value="VMAP-C"/>
    <property type="match status" value="1"/>
</dbReference>